<organism evidence="3 4">
    <name type="scientific">Polyrhizophydium stewartii</name>
    <dbReference type="NCBI Taxonomy" id="2732419"/>
    <lineage>
        <taxon>Eukaryota</taxon>
        <taxon>Fungi</taxon>
        <taxon>Fungi incertae sedis</taxon>
        <taxon>Chytridiomycota</taxon>
        <taxon>Chytridiomycota incertae sedis</taxon>
        <taxon>Chytridiomycetes</taxon>
        <taxon>Rhizophydiales</taxon>
        <taxon>Rhizophydiales incertae sedis</taxon>
        <taxon>Polyrhizophydium</taxon>
    </lineage>
</organism>
<name>A0ABR4NL16_9FUNG</name>
<comment type="caution">
    <text evidence="3">The sequence shown here is derived from an EMBL/GenBank/DDBJ whole genome shotgun (WGS) entry which is preliminary data.</text>
</comment>
<dbReference type="SUPFAM" id="SSF55729">
    <property type="entry name" value="Acyl-CoA N-acyltransferases (Nat)"/>
    <property type="match status" value="1"/>
</dbReference>
<dbReference type="Proteomes" id="UP001527925">
    <property type="component" value="Unassembled WGS sequence"/>
</dbReference>
<evidence type="ECO:0000256" key="2">
    <source>
        <dbReference type="ARBA" id="ARBA00023315"/>
    </source>
</evidence>
<keyword evidence="4" id="KW-1185">Reference proteome</keyword>
<gene>
    <name evidence="3" type="ORF">HK105_200279</name>
</gene>
<keyword evidence="1" id="KW-0808">Transferase</keyword>
<keyword evidence="2" id="KW-0012">Acyltransferase</keyword>
<dbReference type="Gene3D" id="3.40.630.30">
    <property type="match status" value="1"/>
</dbReference>
<evidence type="ECO:0008006" key="5">
    <source>
        <dbReference type="Google" id="ProtNLM"/>
    </source>
</evidence>
<dbReference type="PANTHER" id="PTHR13256:SF16">
    <property type="entry name" value="ALPHA_BETA-TUBULIN-N-ACETYLTRANSFERASE 9"/>
    <property type="match status" value="1"/>
</dbReference>
<reference evidence="3 4" key="1">
    <citation type="submission" date="2023-09" db="EMBL/GenBank/DDBJ databases">
        <title>Pangenome analysis of Batrachochytrium dendrobatidis and related Chytrids.</title>
        <authorList>
            <person name="Yacoub M.N."/>
            <person name="Stajich J.E."/>
            <person name="James T.Y."/>
        </authorList>
    </citation>
    <scope>NUCLEOTIDE SEQUENCE [LARGE SCALE GENOMIC DNA]</scope>
    <source>
        <strain evidence="3 4">JEL0888</strain>
    </source>
</reference>
<accession>A0ABR4NL16</accession>
<evidence type="ECO:0000256" key="1">
    <source>
        <dbReference type="ARBA" id="ARBA00022679"/>
    </source>
</evidence>
<evidence type="ECO:0000313" key="3">
    <source>
        <dbReference type="EMBL" id="KAL2920211.1"/>
    </source>
</evidence>
<dbReference type="EMBL" id="JADGIZ020000001">
    <property type="protein sequence ID" value="KAL2920211.1"/>
    <property type="molecule type" value="Genomic_DNA"/>
</dbReference>
<dbReference type="PANTHER" id="PTHR13256">
    <property type="entry name" value="N-ACETYLTRANSFERASE 9"/>
    <property type="match status" value="1"/>
</dbReference>
<evidence type="ECO:0000313" key="4">
    <source>
        <dbReference type="Proteomes" id="UP001527925"/>
    </source>
</evidence>
<dbReference type="InterPro" id="IPR016181">
    <property type="entry name" value="Acyl_CoA_acyltransferase"/>
</dbReference>
<protein>
    <recommendedName>
        <fullName evidence="5">N-acetyltransferase domain-containing protein</fullName>
    </recommendedName>
</protein>
<dbReference type="InterPro" id="IPR039135">
    <property type="entry name" value="NAT9-like"/>
</dbReference>
<sequence>MTASEPLSLEQEYAMCESWREDNDKCTFIVLSRDMPANRHGPMSAIAGMIGDVNLFFNDTDNRGSAEVELMIAGIKHLAVTHYTAKISLTNASSRALFAKLGFVEVSVSEIFQEVTLECVLDADRRAWIEQQAGGYESVEV</sequence>
<proteinExistence type="predicted"/>